<accession>A0A8J4E5N8</accession>
<reference evidence="2" key="1">
    <citation type="submission" date="2021-01" db="EMBL/GenBank/DDBJ databases">
        <title>Whole genome shotgun sequence of Virgisporangium aurantiacum NBRC 16421.</title>
        <authorList>
            <person name="Komaki H."/>
            <person name="Tamura T."/>
        </authorList>
    </citation>
    <scope>NUCLEOTIDE SEQUENCE</scope>
    <source>
        <strain evidence="2">NBRC 16421</strain>
    </source>
</reference>
<comment type="caution">
    <text evidence="2">The sequence shown here is derived from an EMBL/GenBank/DDBJ whole genome shotgun (WGS) entry which is preliminary data.</text>
</comment>
<name>A0A8J4E5N8_9ACTN</name>
<feature type="compositionally biased region" description="Pro residues" evidence="1">
    <location>
        <begin position="84"/>
        <end position="103"/>
    </location>
</feature>
<dbReference type="EMBL" id="BOPG01000079">
    <property type="protein sequence ID" value="GIJ62516.1"/>
    <property type="molecule type" value="Genomic_DNA"/>
</dbReference>
<dbReference type="AlphaFoldDB" id="A0A8J4E5N8"/>
<proteinExistence type="predicted"/>
<evidence type="ECO:0000313" key="3">
    <source>
        <dbReference type="Proteomes" id="UP000612585"/>
    </source>
</evidence>
<evidence type="ECO:0000256" key="1">
    <source>
        <dbReference type="SAM" id="MobiDB-lite"/>
    </source>
</evidence>
<evidence type="ECO:0000313" key="2">
    <source>
        <dbReference type="EMBL" id="GIJ62516.1"/>
    </source>
</evidence>
<feature type="compositionally biased region" description="Low complexity" evidence="1">
    <location>
        <begin position="104"/>
        <end position="119"/>
    </location>
</feature>
<sequence>MFAAQPTPRTGVWLDELQRYLYHSCGLAVGVLWIPVNADVVVVGRAQVDEDALFRMVEQMRMITGTATKTTRRARRDEQRRTSTPPPRVPAPGPVPPPDPPADTAPAASALPFADIEQW</sequence>
<dbReference type="Proteomes" id="UP000612585">
    <property type="component" value="Unassembled WGS sequence"/>
</dbReference>
<feature type="region of interest" description="Disordered" evidence="1">
    <location>
        <begin position="64"/>
        <end position="119"/>
    </location>
</feature>
<keyword evidence="3" id="KW-1185">Reference proteome</keyword>
<protein>
    <submittedName>
        <fullName evidence="2">Uncharacterized protein</fullName>
    </submittedName>
</protein>
<organism evidence="2 3">
    <name type="scientific">Virgisporangium aurantiacum</name>
    <dbReference type="NCBI Taxonomy" id="175570"/>
    <lineage>
        <taxon>Bacteria</taxon>
        <taxon>Bacillati</taxon>
        <taxon>Actinomycetota</taxon>
        <taxon>Actinomycetes</taxon>
        <taxon>Micromonosporales</taxon>
        <taxon>Micromonosporaceae</taxon>
        <taxon>Virgisporangium</taxon>
    </lineage>
</organism>
<gene>
    <name evidence="2" type="ORF">Vau01_100320</name>
</gene>